<dbReference type="KEGG" id="psco:LY89DRAFT_364252"/>
<dbReference type="EMBL" id="KQ947440">
    <property type="protein sequence ID" value="KUJ07365.1"/>
    <property type="molecule type" value="Genomic_DNA"/>
</dbReference>
<proteinExistence type="predicted"/>
<accession>A0A132B4N0</accession>
<dbReference type="RefSeq" id="XP_018061720.1">
    <property type="nucleotide sequence ID" value="XM_018207015.1"/>
</dbReference>
<sequence length="128" mass="15039">MALTAPRTRANDRLTPPPDPAYNYPASTRKRTRFYDAYDKQHHLKSFRQLCRDEGVDHTTGLRWKRQRETMGHLAMRTTRGISKKPLGRKSKVTLAMCQMLVDPTQNPVRDQDLNAQIQYYKLPIKRR</sequence>
<name>A0A132B4N0_MOLSC</name>
<keyword evidence="3" id="KW-1185">Reference proteome</keyword>
<dbReference type="AlphaFoldDB" id="A0A132B4N0"/>
<feature type="region of interest" description="Disordered" evidence="1">
    <location>
        <begin position="1"/>
        <end position="27"/>
    </location>
</feature>
<dbReference type="GeneID" id="28816741"/>
<evidence type="ECO:0000313" key="2">
    <source>
        <dbReference type="EMBL" id="KUJ07365.1"/>
    </source>
</evidence>
<organism evidence="2 3">
    <name type="scientific">Mollisia scopiformis</name>
    <name type="common">Conifer needle endophyte fungus</name>
    <name type="synonym">Phialocephala scopiformis</name>
    <dbReference type="NCBI Taxonomy" id="149040"/>
    <lineage>
        <taxon>Eukaryota</taxon>
        <taxon>Fungi</taxon>
        <taxon>Dikarya</taxon>
        <taxon>Ascomycota</taxon>
        <taxon>Pezizomycotina</taxon>
        <taxon>Leotiomycetes</taxon>
        <taxon>Helotiales</taxon>
        <taxon>Mollisiaceae</taxon>
        <taxon>Mollisia</taxon>
    </lineage>
</organism>
<protein>
    <submittedName>
        <fullName evidence="2">Uncharacterized protein</fullName>
    </submittedName>
</protein>
<dbReference type="InParanoid" id="A0A132B4N0"/>
<gene>
    <name evidence="2" type="ORF">LY89DRAFT_364252</name>
</gene>
<dbReference type="OrthoDB" id="3558968at2759"/>
<evidence type="ECO:0000313" key="3">
    <source>
        <dbReference type="Proteomes" id="UP000070700"/>
    </source>
</evidence>
<dbReference type="Proteomes" id="UP000070700">
    <property type="component" value="Unassembled WGS sequence"/>
</dbReference>
<reference evidence="2 3" key="1">
    <citation type="submission" date="2015-10" db="EMBL/GenBank/DDBJ databases">
        <title>Full genome of DAOMC 229536 Phialocephala scopiformis, a fungal endophyte of spruce producing the potent anti-insectan compound rugulosin.</title>
        <authorList>
            <consortium name="DOE Joint Genome Institute"/>
            <person name="Walker A.K."/>
            <person name="Frasz S.L."/>
            <person name="Seifert K.A."/>
            <person name="Miller J.D."/>
            <person name="Mondo S.J."/>
            <person name="Labutti K."/>
            <person name="Lipzen A."/>
            <person name="Dockter R."/>
            <person name="Kennedy M."/>
            <person name="Grigoriev I.V."/>
            <person name="Spatafora J.W."/>
        </authorList>
    </citation>
    <scope>NUCLEOTIDE SEQUENCE [LARGE SCALE GENOMIC DNA]</scope>
    <source>
        <strain evidence="2 3">CBS 120377</strain>
    </source>
</reference>
<evidence type="ECO:0000256" key="1">
    <source>
        <dbReference type="SAM" id="MobiDB-lite"/>
    </source>
</evidence>